<organism evidence="1 2">
    <name type="scientific">Salmonella enterica</name>
    <name type="common">Salmonella choleraesuis</name>
    <dbReference type="NCBI Taxonomy" id="28901"/>
    <lineage>
        <taxon>Bacteria</taxon>
        <taxon>Pseudomonadati</taxon>
        <taxon>Pseudomonadota</taxon>
        <taxon>Gammaproteobacteria</taxon>
        <taxon>Enterobacterales</taxon>
        <taxon>Enterobacteriaceae</taxon>
        <taxon>Salmonella</taxon>
    </lineage>
</organism>
<dbReference type="AlphaFoldDB" id="A0A7D8EVS6"/>
<gene>
    <name evidence="1" type="ORF">NCTC6385_03422</name>
</gene>
<reference evidence="1 2" key="1">
    <citation type="submission" date="2018-06" db="EMBL/GenBank/DDBJ databases">
        <authorList>
            <consortium name="Pathogen Informatics"/>
            <person name="Doyle S."/>
        </authorList>
    </citation>
    <scope>NUCLEOTIDE SEQUENCE [LARGE SCALE GENOMIC DNA]</scope>
    <source>
        <strain evidence="1 2">NCTC6385</strain>
    </source>
</reference>
<protein>
    <submittedName>
        <fullName evidence="1">Uncharacterized protein</fullName>
    </submittedName>
</protein>
<evidence type="ECO:0000313" key="1">
    <source>
        <dbReference type="EMBL" id="SUF96428.1"/>
    </source>
</evidence>
<proteinExistence type="predicted"/>
<dbReference type="Proteomes" id="UP000254463">
    <property type="component" value="Unassembled WGS sequence"/>
</dbReference>
<accession>A0A7D8EVS6</accession>
<sequence length="297" mass="33842">MTTKFIRDFYNIKDIPALFENKITVDDVLYFAAQDMIELCKFIEIECDIFCSNLTPELKDWIEDTSFNSAHLKLGSSTIQKSLKVFRFNMHGNEYKKSIEGLYLNIGSHVKFPVIANDIWSLHAYDIGRLIKYDSHSNGFTIPSSLLKPSDYDESLQDSLGGTWILQDDSSIAIKRDNLIITRKQIDKLSTLIGNATEPTINKKVERHASAREVILAAVVTELFNEWKKNNSVSKDNTSIKKLAELINDKGVLYGLGEPDDDLTESIRKVIADAIREPDKRQSIGRHYRQVKHNKGK</sequence>
<evidence type="ECO:0000313" key="2">
    <source>
        <dbReference type="Proteomes" id="UP000254463"/>
    </source>
</evidence>
<name>A0A7D8EVS6_SALER</name>
<dbReference type="EMBL" id="UGWV01000002">
    <property type="protein sequence ID" value="SUF96428.1"/>
    <property type="molecule type" value="Genomic_DNA"/>
</dbReference>